<feature type="domain" description="BLUF" evidence="1">
    <location>
        <begin position="1"/>
        <end position="92"/>
    </location>
</feature>
<dbReference type="Pfam" id="PF04940">
    <property type="entry name" value="BLUF"/>
    <property type="match status" value="1"/>
</dbReference>
<dbReference type="RefSeq" id="WP_345171438.1">
    <property type="nucleotide sequence ID" value="NZ_BAABFQ010000003.1"/>
</dbReference>
<name>A0ABW0N183_9ACTN</name>
<evidence type="ECO:0000259" key="1">
    <source>
        <dbReference type="PROSITE" id="PS50925"/>
    </source>
</evidence>
<evidence type="ECO:0000313" key="3">
    <source>
        <dbReference type="Proteomes" id="UP001595956"/>
    </source>
</evidence>
<keyword evidence="3" id="KW-1185">Reference proteome</keyword>
<accession>A0ABW0N183</accession>
<dbReference type="InterPro" id="IPR036046">
    <property type="entry name" value="Acylphosphatase-like_dom_sf"/>
</dbReference>
<reference evidence="3" key="1">
    <citation type="journal article" date="2019" name="Int. J. Syst. Evol. Microbiol.">
        <title>The Global Catalogue of Microorganisms (GCM) 10K type strain sequencing project: providing services to taxonomists for standard genome sequencing and annotation.</title>
        <authorList>
            <consortium name="The Broad Institute Genomics Platform"/>
            <consortium name="The Broad Institute Genome Sequencing Center for Infectious Disease"/>
            <person name="Wu L."/>
            <person name="Ma J."/>
        </authorList>
    </citation>
    <scope>NUCLEOTIDE SEQUENCE [LARGE SCALE GENOMIC DNA]</scope>
    <source>
        <strain evidence="3">KACC 13778</strain>
    </source>
</reference>
<protein>
    <submittedName>
        <fullName evidence="2">BLUF domain-containing protein</fullName>
    </submittedName>
</protein>
<sequence length="138" mass="15395">MLSLTYVSSATDLLEPKQLADLLVQVRPRNEERDLTGLLLYSRGNIIQVLEGPADAVESTFAEIERDPRHRGLLVLLREPIEERAFPDWSMGFRDLGDLDPAAIEGYNDFLHAPAAEGLAEQGPAAYQLLRTFGDSMR</sequence>
<dbReference type="PROSITE" id="PS50925">
    <property type="entry name" value="BLUF"/>
    <property type="match status" value="1"/>
</dbReference>
<dbReference type="InterPro" id="IPR007024">
    <property type="entry name" value="BLUF_domain"/>
</dbReference>
<dbReference type="Proteomes" id="UP001595956">
    <property type="component" value="Unassembled WGS sequence"/>
</dbReference>
<evidence type="ECO:0000313" key="2">
    <source>
        <dbReference type="EMBL" id="MFC5492864.1"/>
    </source>
</evidence>
<proteinExistence type="predicted"/>
<gene>
    <name evidence="2" type="ORF">ACFPKY_07125</name>
</gene>
<comment type="caution">
    <text evidence="2">The sequence shown here is derived from an EMBL/GenBank/DDBJ whole genome shotgun (WGS) entry which is preliminary data.</text>
</comment>
<dbReference type="EMBL" id="JBHSMD010000002">
    <property type="protein sequence ID" value="MFC5492864.1"/>
    <property type="molecule type" value="Genomic_DNA"/>
</dbReference>
<dbReference type="Gene3D" id="3.30.70.100">
    <property type="match status" value="1"/>
</dbReference>
<organism evidence="2 3">
    <name type="scientific">Nocardioides caricicola</name>
    <dbReference type="NCBI Taxonomy" id="634770"/>
    <lineage>
        <taxon>Bacteria</taxon>
        <taxon>Bacillati</taxon>
        <taxon>Actinomycetota</taxon>
        <taxon>Actinomycetes</taxon>
        <taxon>Propionibacteriales</taxon>
        <taxon>Nocardioidaceae</taxon>
        <taxon>Nocardioides</taxon>
    </lineage>
</organism>
<dbReference type="SMART" id="SM01034">
    <property type="entry name" value="BLUF"/>
    <property type="match status" value="1"/>
</dbReference>
<dbReference type="SUPFAM" id="SSF54975">
    <property type="entry name" value="Acylphosphatase/BLUF domain-like"/>
    <property type="match status" value="1"/>
</dbReference>